<accession>A0ABS1T4L5</accession>
<protein>
    <recommendedName>
        <fullName evidence="3">Lipoprotein</fullName>
    </recommendedName>
</protein>
<evidence type="ECO:0000313" key="1">
    <source>
        <dbReference type="EMBL" id="MBL4934270.1"/>
    </source>
</evidence>
<comment type="caution">
    <text evidence="1">The sequence shown here is derived from an EMBL/GenBank/DDBJ whole genome shotgun (WGS) entry which is preliminary data.</text>
</comment>
<dbReference type="Proteomes" id="UP000632377">
    <property type="component" value="Unassembled WGS sequence"/>
</dbReference>
<keyword evidence="2" id="KW-1185">Reference proteome</keyword>
<proteinExistence type="predicted"/>
<organism evidence="1 2">
    <name type="scientific">Clostridium rhizosphaerae</name>
    <dbReference type="NCBI Taxonomy" id="2803861"/>
    <lineage>
        <taxon>Bacteria</taxon>
        <taxon>Bacillati</taxon>
        <taxon>Bacillota</taxon>
        <taxon>Clostridia</taxon>
        <taxon>Eubacteriales</taxon>
        <taxon>Clostridiaceae</taxon>
        <taxon>Clostridium</taxon>
    </lineage>
</organism>
<reference evidence="1 2" key="1">
    <citation type="submission" date="2021-01" db="EMBL/GenBank/DDBJ databases">
        <title>Genome public.</title>
        <authorList>
            <person name="Liu C."/>
            <person name="Sun Q."/>
        </authorList>
    </citation>
    <scope>NUCLEOTIDE SEQUENCE [LARGE SCALE GENOMIC DNA]</scope>
    <source>
        <strain evidence="1 2">YIM B02515</strain>
    </source>
</reference>
<name>A0ABS1T4L5_9CLOT</name>
<dbReference type="PROSITE" id="PS51257">
    <property type="entry name" value="PROKAR_LIPOPROTEIN"/>
    <property type="match status" value="1"/>
</dbReference>
<sequence>MRKKILNLALAIIFISTFFLGCGNVNRLAAENSGIGLMSTNDGTEQGIPFKCVYSGFLINYTNKIEQGFLPRNNIIFDTQEKWDAFQKEYLHDDSAINYVFNYPIDFTKQSLIYHPIVSAKQGVYSTANKITKITKQNNELKYDIEDMNISVSSLHDTDFLFASIIAIDNEYLKDIKK</sequence>
<gene>
    <name evidence="1" type="ORF">JK636_00705</name>
</gene>
<dbReference type="RefSeq" id="WP_202746916.1">
    <property type="nucleotide sequence ID" value="NZ_JAESWC010000001.1"/>
</dbReference>
<evidence type="ECO:0000313" key="2">
    <source>
        <dbReference type="Proteomes" id="UP000632377"/>
    </source>
</evidence>
<dbReference type="EMBL" id="JAESWC010000001">
    <property type="protein sequence ID" value="MBL4934270.1"/>
    <property type="molecule type" value="Genomic_DNA"/>
</dbReference>
<evidence type="ECO:0008006" key="3">
    <source>
        <dbReference type="Google" id="ProtNLM"/>
    </source>
</evidence>